<dbReference type="PANTHER" id="PTHR10146">
    <property type="entry name" value="PROLINE SYNTHETASE CO-TRANSCRIBED BACTERIAL HOMOLOG PROTEIN"/>
    <property type="match status" value="1"/>
</dbReference>
<comment type="similarity">
    <text evidence="2">Belongs to the pyridoxal phosphate-binding protein YggS/PROSC family.</text>
</comment>
<feature type="modified residue" description="N6-(pyridoxal phosphate)lysine" evidence="2">
    <location>
        <position position="29"/>
    </location>
</feature>
<dbReference type="SUPFAM" id="SSF51419">
    <property type="entry name" value="PLP-binding barrel"/>
    <property type="match status" value="1"/>
</dbReference>
<evidence type="ECO:0000256" key="1">
    <source>
        <dbReference type="ARBA" id="ARBA00022898"/>
    </source>
</evidence>
<feature type="domain" description="Alanine racemase N-terminal" evidence="3">
    <location>
        <begin position="5"/>
        <end position="220"/>
    </location>
</feature>
<reference evidence="4" key="1">
    <citation type="submission" date="2020-06" db="EMBL/GenBank/DDBJ databases">
        <title>Unique genomic features of the anaerobic methanotrophic archaea.</title>
        <authorList>
            <person name="Chadwick G.L."/>
            <person name="Skennerton C.T."/>
            <person name="Laso-Perez R."/>
            <person name="Leu A.O."/>
            <person name="Speth D.R."/>
            <person name="Yu H."/>
            <person name="Morgan-Lang C."/>
            <person name="Hatzenpichler R."/>
            <person name="Goudeau D."/>
            <person name="Malmstrom R."/>
            <person name="Brazelton W.J."/>
            <person name="Woyke T."/>
            <person name="Hallam S.J."/>
            <person name="Tyson G.W."/>
            <person name="Wegener G."/>
            <person name="Boetius A."/>
            <person name="Orphan V."/>
        </authorList>
    </citation>
    <scope>NUCLEOTIDE SEQUENCE</scope>
</reference>
<dbReference type="InterPro" id="IPR001608">
    <property type="entry name" value="Ala_racemase_N"/>
</dbReference>
<dbReference type="GO" id="GO:0030170">
    <property type="term" value="F:pyridoxal phosphate binding"/>
    <property type="evidence" value="ECO:0007669"/>
    <property type="project" value="UniProtKB-UniRule"/>
</dbReference>
<dbReference type="Pfam" id="PF01168">
    <property type="entry name" value="Ala_racemase_N"/>
    <property type="match status" value="1"/>
</dbReference>
<gene>
    <name evidence="4" type="primary">PROSC</name>
    <name evidence="4" type="ORF">DKIIFCLB_00005</name>
</gene>
<sequence>MHRKEQIRGNVKRLLAELPKEVVLEAAAKTRTTEETLAAIEAGITIVGENYIQEAERAFEVIGRVVNWHFIGHLQRNKVKKAVELFDLIETIDSFPIAEEINRVSSKIGKIMPILIEVNSGREPQKFGVFPEDVEELVVKISALASVKIVGLMTMGPYEEDIEKSRSYFRAAKEIFERIKKSGIPSVDMRFLSMGMSDSYNIAIEEGANIIRVGTGIFGPRGRV</sequence>
<protein>
    <recommendedName>
        <fullName evidence="2">Pyridoxal phosphate homeostasis protein</fullName>
        <shortName evidence="2">PLP homeostasis protein</shortName>
    </recommendedName>
</protein>
<dbReference type="NCBIfam" id="TIGR00044">
    <property type="entry name" value="YggS family pyridoxal phosphate-dependent enzyme"/>
    <property type="match status" value="1"/>
</dbReference>
<dbReference type="HAMAP" id="MF_02087">
    <property type="entry name" value="PLP_homeostasis"/>
    <property type="match status" value="1"/>
</dbReference>
<dbReference type="EMBL" id="MT631701">
    <property type="protein sequence ID" value="QNO57757.1"/>
    <property type="molecule type" value="Genomic_DNA"/>
</dbReference>
<dbReference type="PIRSF" id="PIRSF004848">
    <property type="entry name" value="YBL036c_PLPDEIII"/>
    <property type="match status" value="1"/>
</dbReference>
<organism evidence="4">
    <name type="scientific">Candidatus Methanophaga sp. ANME-1 ERB7</name>
    <dbReference type="NCBI Taxonomy" id="2759913"/>
    <lineage>
        <taxon>Archaea</taxon>
        <taxon>Methanobacteriati</taxon>
        <taxon>Methanobacteriota</taxon>
        <taxon>Stenosarchaea group</taxon>
        <taxon>Methanomicrobia</taxon>
        <taxon>Candidatus Methanophagales</taxon>
        <taxon>Candidatus Methanophagaceae</taxon>
        <taxon>Candidatus Methanophaga</taxon>
    </lineage>
</organism>
<comment type="function">
    <text evidence="2">Pyridoxal 5'-phosphate (PLP)-binding protein, which is involved in PLP homeostasis.</text>
</comment>
<evidence type="ECO:0000313" key="4">
    <source>
        <dbReference type="EMBL" id="QNO57757.1"/>
    </source>
</evidence>
<dbReference type="CDD" id="cd00635">
    <property type="entry name" value="PLPDE_III_YBL036c_like"/>
    <property type="match status" value="1"/>
</dbReference>
<dbReference type="Gene3D" id="3.20.20.10">
    <property type="entry name" value="Alanine racemase"/>
    <property type="match status" value="1"/>
</dbReference>
<dbReference type="InterPro" id="IPR011078">
    <property type="entry name" value="PyrdxlP_homeostasis"/>
</dbReference>
<dbReference type="PANTHER" id="PTHR10146:SF14">
    <property type="entry name" value="PYRIDOXAL PHOSPHATE HOMEOSTASIS PROTEIN"/>
    <property type="match status" value="1"/>
</dbReference>
<evidence type="ECO:0000259" key="3">
    <source>
        <dbReference type="Pfam" id="PF01168"/>
    </source>
</evidence>
<evidence type="ECO:0000256" key="2">
    <source>
        <dbReference type="HAMAP-Rule" id="MF_02087"/>
    </source>
</evidence>
<accession>A0A7G9ZBX3</accession>
<dbReference type="AlphaFoldDB" id="A0A7G9ZBX3"/>
<keyword evidence="1 2" id="KW-0663">Pyridoxal phosphate</keyword>
<dbReference type="InterPro" id="IPR029066">
    <property type="entry name" value="PLP-binding_barrel"/>
</dbReference>
<name>A0A7G9ZBX3_9EURY</name>
<proteinExistence type="inferred from homology"/>